<evidence type="ECO:0000313" key="1">
    <source>
        <dbReference type="EMBL" id="RDK82983.1"/>
    </source>
</evidence>
<sequence length="78" mass="8915">MDALNKLVNQKVIALIESDEKNYEIEGTVIGVDVNDFYFYEKGEPIFVTVSINPTDEIPDGIEDDEFHEIPLEKIRKA</sequence>
<dbReference type="RefSeq" id="WP_115124737.1">
    <property type="nucleotide sequence ID" value="NZ_QRAO01000009.1"/>
</dbReference>
<organism evidence="1 2">
    <name type="scientific">Marinirhabdus gelatinilytica</name>
    <dbReference type="NCBI Taxonomy" id="1703343"/>
    <lineage>
        <taxon>Bacteria</taxon>
        <taxon>Pseudomonadati</taxon>
        <taxon>Bacteroidota</taxon>
        <taxon>Flavobacteriia</taxon>
        <taxon>Flavobacteriales</taxon>
        <taxon>Flavobacteriaceae</taxon>
    </lineage>
</organism>
<name>A0A370Q3P1_9FLAO</name>
<reference evidence="1 2" key="1">
    <citation type="submission" date="2018-07" db="EMBL/GenBank/DDBJ databases">
        <title>Genomic Encyclopedia of Type Strains, Phase IV (KMG-IV): sequencing the most valuable type-strain genomes for metagenomic binning, comparative biology and taxonomic classification.</title>
        <authorList>
            <person name="Goeker M."/>
        </authorList>
    </citation>
    <scope>NUCLEOTIDE SEQUENCE [LARGE SCALE GENOMIC DNA]</scope>
    <source>
        <strain evidence="1 2">DSM 101478</strain>
    </source>
</reference>
<gene>
    <name evidence="1" type="ORF">C8D94_1093</name>
</gene>
<protein>
    <submittedName>
        <fullName evidence="1">Uncharacterized protein</fullName>
    </submittedName>
</protein>
<dbReference type="AlphaFoldDB" id="A0A370Q3P1"/>
<keyword evidence="2" id="KW-1185">Reference proteome</keyword>
<evidence type="ECO:0000313" key="2">
    <source>
        <dbReference type="Proteomes" id="UP000255317"/>
    </source>
</evidence>
<dbReference type="OrthoDB" id="9861183at2"/>
<accession>A0A370Q3P1</accession>
<dbReference type="EMBL" id="QRAO01000009">
    <property type="protein sequence ID" value="RDK82983.1"/>
    <property type="molecule type" value="Genomic_DNA"/>
</dbReference>
<comment type="caution">
    <text evidence="1">The sequence shown here is derived from an EMBL/GenBank/DDBJ whole genome shotgun (WGS) entry which is preliminary data.</text>
</comment>
<proteinExistence type="predicted"/>
<dbReference type="Proteomes" id="UP000255317">
    <property type="component" value="Unassembled WGS sequence"/>
</dbReference>